<keyword evidence="3 7" id="KW-0547">Nucleotide-binding</keyword>
<dbReference type="GO" id="GO:0007052">
    <property type="term" value="P:mitotic spindle organization"/>
    <property type="evidence" value="ECO:0007669"/>
    <property type="project" value="TreeGrafter"/>
</dbReference>
<evidence type="ECO:0000256" key="5">
    <source>
        <dbReference type="ARBA" id="ARBA00023054"/>
    </source>
</evidence>
<dbReference type="InterPro" id="IPR027640">
    <property type="entry name" value="Kinesin-like_fam"/>
</dbReference>
<dbReference type="GO" id="GO:0005874">
    <property type="term" value="C:microtubule"/>
    <property type="evidence" value="ECO:0007669"/>
    <property type="project" value="UniProtKB-KW"/>
</dbReference>
<evidence type="ECO:0000256" key="3">
    <source>
        <dbReference type="ARBA" id="ARBA00022741"/>
    </source>
</evidence>
<comment type="subcellular location">
    <subcellularLocation>
        <location evidence="1">Cytoplasm</location>
        <location evidence="1">Cytoskeleton</location>
    </subcellularLocation>
</comment>
<dbReference type="GO" id="GO:0051231">
    <property type="term" value="P:spindle elongation"/>
    <property type="evidence" value="ECO:0007669"/>
    <property type="project" value="TreeGrafter"/>
</dbReference>
<dbReference type="PROSITE" id="PS00411">
    <property type="entry name" value="KINESIN_MOTOR_1"/>
    <property type="match status" value="1"/>
</dbReference>
<keyword evidence="6" id="KW-0206">Cytoskeleton</keyword>
<organism evidence="11 12">
    <name type="scientific">Drosophila mauritiana</name>
    <name type="common">Fruit fly</name>
    <dbReference type="NCBI Taxonomy" id="7226"/>
    <lineage>
        <taxon>Eukaryota</taxon>
        <taxon>Metazoa</taxon>
        <taxon>Ecdysozoa</taxon>
        <taxon>Arthropoda</taxon>
        <taxon>Hexapoda</taxon>
        <taxon>Insecta</taxon>
        <taxon>Pterygota</taxon>
        <taxon>Neoptera</taxon>
        <taxon>Endopterygota</taxon>
        <taxon>Diptera</taxon>
        <taxon>Brachycera</taxon>
        <taxon>Muscomorpha</taxon>
        <taxon>Ephydroidea</taxon>
        <taxon>Drosophilidae</taxon>
        <taxon>Drosophila</taxon>
        <taxon>Sophophora</taxon>
    </lineage>
</organism>
<gene>
    <name evidence="12" type="primary">LOC117147444</name>
</gene>
<dbReference type="GO" id="GO:0003777">
    <property type="term" value="F:microtubule motor activity"/>
    <property type="evidence" value="ECO:0007669"/>
    <property type="project" value="InterPro"/>
</dbReference>
<dbReference type="Gene3D" id="1.10.150.280">
    <property type="entry name" value="AF1531-like domain"/>
    <property type="match status" value="1"/>
</dbReference>
<dbReference type="PRINTS" id="PR00380">
    <property type="entry name" value="KINESINHEAVY"/>
</dbReference>
<dbReference type="Proteomes" id="UP000515162">
    <property type="component" value="Chromosome X"/>
</dbReference>
<dbReference type="GO" id="GO:0005524">
    <property type="term" value="F:ATP binding"/>
    <property type="evidence" value="ECO:0007669"/>
    <property type="project" value="UniProtKB-UniRule"/>
</dbReference>
<feature type="binding site" evidence="7">
    <location>
        <begin position="87"/>
        <end position="94"/>
    </location>
    <ligand>
        <name>ATP</name>
        <dbReference type="ChEBI" id="CHEBI:30616"/>
    </ligand>
</feature>
<proteinExistence type="inferred from homology"/>
<keyword evidence="5" id="KW-0175">Coiled coil</keyword>
<keyword evidence="7 8" id="KW-0505">Motor protein</keyword>
<dbReference type="GO" id="GO:0008017">
    <property type="term" value="F:microtubule binding"/>
    <property type="evidence" value="ECO:0007669"/>
    <property type="project" value="InterPro"/>
</dbReference>
<sequence>MEGAKLSAVRIAVREAPYRQFLGRREPSVVQFPPWSDGKSLMVEQNEFYFDHAFPATISQDEMYQALILPLVDKLLEGFQCTALAYGQTGTGKSYSMGMTPPDKILPEHLGILPRALSDIFERVTARQENNKDAIQVYASFIEIYNEKPFDLLGSTPHMPMVAARCQRCTCLPLHSQADLNQILELGTGNRRVRPTNMNSNSSRSHAIVTIHVKSKTHHSRMNIVDLAGSEGVRRTGHEGVARQEGVNINLGLLSINKVVMSMAAGHTVIPYRDSVLTTVLQASLTAQSYLTFLACISPHRCDLSETLSTLRFGTSAKKLRLNPMQVARQKQSLAARTTHILRQALCTSTAIKPNAANHNSLVVPNSKYSTTKPLSGVLHRTRSELGMTPKAKKRARELLELEETTLELSSIHITDNSLSLLGFHSGSDKDRHLMPPPTGLETRQASSQNSTLMGIAEEAEPKESSKVQQSIVANTVPTTVRCQLFNTTISPISLRASNSQRELSGIQPMEETIVASPQQPCLRRSMRLANSMRSQNYGAIPKVTNLRRSTRLAGIREHATSVVVKNETDAIPRPRGAVQKKRTRKVKPAPKAWMANNTRCFLDLLNNGNVKQLQEIPGIGPKSAFSLALHRSRLGCFENLFQVKSLPIWSGNKWERFCQINCLDT</sequence>
<evidence type="ECO:0000256" key="7">
    <source>
        <dbReference type="PROSITE-ProRule" id="PRU00283"/>
    </source>
</evidence>
<dbReference type="GO" id="GO:0007018">
    <property type="term" value="P:microtubule-based movement"/>
    <property type="evidence" value="ECO:0007669"/>
    <property type="project" value="InterPro"/>
</dbReference>
<dbReference type="PANTHER" id="PTHR47969:SF15">
    <property type="entry name" value="CHROMOSOME-ASSOCIATED KINESIN KIF4A-RELATED"/>
    <property type="match status" value="1"/>
</dbReference>
<evidence type="ECO:0000256" key="9">
    <source>
        <dbReference type="SAM" id="MobiDB-lite"/>
    </source>
</evidence>
<keyword evidence="2" id="KW-0963">Cytoplasm</keyword>
<dbReference type="InterPro" id="IPR027417">
    <property type="entry name" value="P-loop_NTPase"/>
</dbReference>
<dbReference type="InterPro" id="IPR001752">
    <property type="entry name" value="Kinesin_motor_dom"/>
</dbReference>
<dbReference type="AlphaFoldDB" id="A0A6P8KTN9"/>
<dbReference type="GeneID" id="117147444"/>
<evidence type="ECO:0000256" key="8">
    <source>
        <dbReference type="RuleBase" id="RU000394"/>
    </source>
</evidence>
<dbReference type="InterPro" id="IPR019821">
    <property type="entry name" value="Kinesin_motor_CS"/>
</dbReference>
<dbReference type="InterPro" id="IPR036961">
    <property type="entry name" value="Kinesin_motor_dom_sf"/>
</dbReference>
<keyword evidence="8" id="KW-0493">Microtubule</keyword>
<comment type="similarity">
    <text evidence="7 8">Belongs to the TRAFAC class myosin-kinesin ATPase superfamily. Kinesin family.</text>
</comment>
<name>A0A6P8KTN9_DROMA</name>
<dbReference type="PANTHER" id="PTHR47969">
    <property type="entry name" value="CHROMOSOME-ASSOCIATED KINESIN KIF4A-RELATED"/>
    <property type="match status" value="1"/>
</dbReference>
<evidence type="ECO:0000259" key="10">
    <source>
        <dbReference type="PROSITE" id="PS50067"/>
    </source>
</evidence>
<feature type="region of interest" description="Disordered" evidence="9">
    <location>
        <begin position="428"/>
        <end position="450"/>
    </location>
</feature>
<reference evidence="12" key="1">
    <citation type="submission" date="2025-08" db="UniProtKB">
        <authorList>
            <consortium name="RefSeq"/>
        </authorList>
    </citation>
    <scope>IDENTIFICATION</scope>
    <source>
        <strain evidence="12">Mau12</strain>
        <tissue evidence="12">Whole Body</tissue>
    </source>
</reference>
<evidence type="ECO:0000313" key="11">
    <source>
        <dbReference type="Proteomes" id="UP000515162"/>
    </source>
</evidence>
<protein>
    <recommendedName>
        <fullName evidence="8">Kinesin-like protein</fullName>
    </recommendedName>
</protein>
<dbReference type="Gene3D" id="3.40.850.10">
    <property type="entry name" value="Kinesin motor domain"/>
    <property type="match status" value="1"/>
</dbReference>
<dbReference type="RefSeq" id="XP_033170217.1">
    <property type="nucleotide sequence ID" value="XM_033314326.1"/>
</dbReference>
<keyword evidence="4 7" id="KW-0067">ATP-binding</keyword>
<feature type="domain" description="Kinesin motor" evidence="10">
    <location>
        <begin position="8"/>
        <end position="320"/>
    </location>
</feature>
<dbReference type="PROSITE" id="PS50067">
    <property type="entry name" value="KINESIN_MOTOR_2"/>
    <property type="match status" value="1"/>
</dbReference>
<evidence type="ECO:0000256" key="2">
    <source>
        <dbReference type="ARBA" id="ARBA00022490"/>
    </source>
</evidence>
<accession>A0A6P8KTN9</accession>
<dbReference type="SUPFAM" id="SSF47781">
    <property type="entry name" value="RuvA domain 2-like"/>
    <property type="match status" value="1"/>
</dbReference>
<evidence type="ECO:0000256" key="1">
    <source>
        <dbReference type="ARBA" id="ARBA00004245"/>
    </source>
</evidence>
<dbReference type="SMART" id="SM00129">
    <property type="entry name" value="KISc"/>
    <property type="match status" value="1"/>
</dbReference>
<dbReference type="CTD" id="32107"/>
<dbReference type="InterPro" id="IPR010994">
    <property type="entry name" value="RuvA_2-like"/>
</dbReference>
<evidence type="ECO:0000256" key="4">
    <source>
        <dbReference type="ARBA" id="ARBA00022840"/>
    </source>
</evidence>
<dbReference type="CDD" id="cd00106">
    <property type="entry name" value="KISc"/>
    <property type="match status" value="1"/>
</dbReference>
<dbReference type="Pfam" id="PF00225">
    <property type="entry name" value="Kinesin"/>
    <property type="match status" value="1"/>
</dbReference>
<evidence type="ECO:0000313" key="12">
    <source>
        <dbReference type="RefSeq" id="XP_033170217.1"/>
    </source>
</evidence>
<dbReference type="GO" id="GO:0005875">
    <property type="term" value="C:microtubule associated complex"/>
    <property type="evidence" value="ECO:0007669"/>
    <property type="project" value="TreeGrafter"/>
</dbReference>
<keyword evidence="11" id="KW-1185">Reference proteome</keyword>
<evidence type="ECO:0000256" key="6">
    <source>
        <dbReference type="ARBA" id="ARBA00023212"/>
    </source>
</evidence>
<dbReference type="SUPFAM" id="SSF52540">
    <property type="entry name" value="P-loop containing nucleoside triphosphate hydrolases"/>
    <property type="match status" value="1"/>
</dbReference>